<evidence type="ECO:0000256" key="5">
    <source>
        <dbReference type="ARBA" id="ARBA00023235"/>
    </source>
</evidence>
<sequence>MNLIKLVLLRHGESEWNKENRFTGWEDIDLSSKGHAEAKQAADILKKKGFLFDIAYTSMLKRSIHTLWHILDKLDQVWLPVEKTWCLNERHYGALQGLNKVETANKYGSKQVEKWRRAFTVFPPKIEINDRRFPGYDIKYAFLTPEQLPVAESLESTFNRVIPYWHTNILPKIKKGNKVIIVAHGNSLRALLKHLDNISEEKIVELNIPTGKPLIYEFEFTNDLKILKNYYLN</sequence>
<dbReference type="InterPro" id="IPR013078">
    <property type="entry name" value="His_Pase_superF_clade-1"/>
</dbReference>
<evidence type="ECO:0000256" key="8">
    <source>
        <dbReference type="PIRSR" id="PIRSR613078-2"/>
    </source>
</evidence>
<feature type="binding site" evidence="6 8">
    <location>
        <position position="100"/>
    </location>
    <ligand>
        <name>substrate</name>
    </ligand>
</feature>
<comment type="subunit">
    <text evidence="6">Homodimer.</text>
</comment>
<keyword evidence="5 6" id="KW-0413">Isomerase</keyword>
<feature type="binding site" evidence="6 8">
    <location>
        <begin position="89"/>
        <end position="92"/>
    </location>
    <ligand>
        <name>substrate</name>
    </ligand>
</feature>
<dbReference type="InterPro" id="IPR005952">
    <property type="entry name" value="Phosphogly_mut1"/>
</dbReference>
<feature type="active site" description="Proton donor/acceptor" evidence="6 7">
    <location>
        <position position="89"/>
    </location>
</feature>
<dbReference type="GO" id="GO:0006094">
    <property type="term" value="P:gluconeogenesis"/>
    <property type="evidence" value="ECO:0007669"/>
    <property type="project" value="UniProtKB-UniRule"/>
</dbReference>
<dbReference type="AlphaFoldDB" id="A0A2P5SX28"/>
<evidence type="ECO:0000256" key="1">
    <source>
        <dbReference type="ARBA" id="ARBA00000380"/>
    </source>
</evidence>
<dbReference type="SUPFAM" id="SSF53254">
    <property type="entry name" value="Phosphoglycerate mutase-like"/>
    <property type="match status" value="1"/>
</dbReference>
<dbReference type="CDD" id="cd07067">
    <property type="entry name" value="HP_PGM_like"/>
    <property type="match status" value="1"/>
</dbReference>
<dbReference type="EMBL" id="PDKU01000001">
    <property type="protein sequence ID" value="PPI86886.1"/>
    <property type="molecule type" value="Genomic_DNA"/>
</dbReference>
<evidence type="ECO:0000256" key="2">
    <source>
        <dbReference type="ARBA" id="ARBA00006717"/>
    </source>
</evidence>
<dbReference type="InterPro" id="IPR029033">
    <property type="entry name" value="His_PPase_superfam"/>
</dbReference>
<reference evidence="11 12" key="1">
    <citation type="journal article" date="2018" name="Genome Biol. Evol.">
        <title>Cladogenesis and Genomic Streamlining in Extracellular Endosymbionts of Tropical Stink Bugs.</title>
        <authorList>
            <person name="Otero-Bravo A."/>
            <person name="Goffredi S."/>
            <person name="Sabree Z.L."/>
        </authorList>
    </citation>
    <scope>NUCLEOTIDE SEQUENCE [LARGE SCALE GENOMIC DNA]</scope>
    <source>
        <strain evidence="11 12">SoEL</strain>
    </source>
</reference>
<feature type="active site" description="Tele-phosphohistidine intermediate" evidence="6 7">
    <location>
        <position position="11"/>
    </location>
</feature>
<feature type="binding site" evidence="6 8">
    <location>
        <begin position="185"/>
        <end position="186"/>
    </location>
    <ligand>
        <name>substrate</name>
    </ligand>
</feature>
<dbReference type="NCBIfam" id="NF010713">
    <property type="entry name" value="PRK14115.1"/>
    <property type="match status" value="1"/>
</dbReference>
<dbReference type="FunFam" id="3.40.50.1240:FF:000003">
    <property type="entry name" value="2,3-bisphosphoglycerate-dependent phosphoglycerate mutase"/>
    <property type="match status" value="1"/>
</dbReference>
<keyword evidence="3 6" id="KW-0312">Gluconeogenesis</keyword>
<dbReference type="RefSeq" id="WP_136130048.1">
    <property type="nucleotide sequence ID" value="NZ_PDKU01000001.1"/>
</dbReference>
<dbReference type="GO" id="GO:0006096">
    <property type="term" value="P:glycolytic process"/>
    <property type="evidence" value="ECO:0007669"/>
    <property type="project" value="UniProtKB-UniRule"/>
</dbReference>
<dbReference type="PIRSF" id="PIRSF000709">
    <property type="entry name" value="6PFK_2-Ptase"/>
    <property type="match status" value="1"/>
</dbReference>
<dbReference type="UniPathway" id="UPA00109">
    <property type="reaction ID" value="UER00186"/>
</dbReference>
<dbReference type="GO" id="GO:0004619">
    <property type="term" value="F:phosphoglycerate mutase activity"/>
    <property type="evidence" value="ECO:0007669"/>
    <property type="project" value="UniProtKB-UniRule"/>
</dbReference>
<dbReference type="PANTHER" id="PTHR11931">
    <property type="entry name" value="PHOSPHOGLYCERATE MUTASE"/>
    <property type="match status" value="1"/>
</dbReference>
<proteinExistence type="inferred from homology"/>
<evidence type="ECO:0000256" key="10">
    <source>
        <dbReference type="RuleBase" id="RU004512"/>
    </source>
</evidence>
<comment type="caution">
    <text evidence="11">The sequence shown here is derived from an EMBL/GenBank/DDBJ whole genome shotgun (WGS) entry which is preliminary data.</text>
</comment>
<evidence type="ECO:0000256" key="6">
    <source>
        <dbReference type="HAMAP-Rule" id="MF_01039"/>
    </source>
</evidence>
<comment type="pathway">
    <text evidence="6 10">Carbohydrate degradation; glycolysis; pyruvate from D-glyceraldehyde 3-phosphate: step 3/5.</text>
</comment>
<evidence type="ECO:0000313" key="12">
    <source>
        <dbReference type="Proteomes" id="UP000296144"/>
    </source>
</evidence>
<keyword evidence="4 6" id="KW-0324">Glycolysis</keyword>
<comment type="function">
    <text evidence="6 10">Catalyzes the interconversion of 2-phosphoglycerate and 3-phosphoglycerate.</text>
</comment>
<dbReference type="PROSITE" id="PS00175">
    <property type="entry name" value="PG_MUTASE"/>
    <property type="match status" value="1"/>
</dbReference>
<organism evidence="11 12">
    <name type="scientific">Candidatus Pantoea edessiphila</name>
    <dbReference type="NCBI Taxonomy" id="2044610"/>
    <lineage>
        <taxon>Bacteria</taxon>
        <taxon>Pseudomonadati</taxon>
        <taxon>Pseudomonadota</taxon>
        <taxon>Gammaproteobacteria</taxon>
        <taxon>Enterobacterales</taxon>
        <taxon>Erwiniaceae</taxon>
        <taxon>Pantoea</taxon>
    </lineage>
</organism>
<name>A0A2P5SX28_9GAMM</name>
<evidence type="ECO:0000256" key="4">
    <source>
        <dbReference type="ARBA" id="ARBA00023152"/>
    </source>
</evidence>
<feature type="site" description="Transition state stabilizer" evidence="6 9">
    <location>
        <position position="184"/>
    </location>
</feature>
<feature type="binding site" evidence="6 8">
    <location>
        <begin position="116"/>
        <end position="117"/>
    </location>
    <ligand>
        <name>substrate</name>
    </ligand>
</feature>
<dbReference type="SMART" id="SM00855">
    <property type="entry name" value="PGAM"/>
    <property type="match status" value="1"/>
</dbReference>
<comment type="similarity">
    <text evidence="2 6">Belongs to the phosphoglycerate mutase family. BPG-dependent PGAM subfamily.</text>
</comment>
<dbReference type="OrthoDB" id="9781415at2"/>
<feature type="binding site" evidence="6 8">
    <location>
        <position position="62"/>
    </location>
    <ligand>
        <name>substrate</name>
    </ligand>
</feature>
<dbReference type="Proteomes" id="UP000296144">
    <property type="component" value="Unassembled WGS sequence"/>
</dbReference>
<feature type="binding site" evidence="6 8">
    <location>
        <begin position="10"/>
        <end position="17"/>
    </location>
    <ligand>
        <name>substrate</name>
    </ligand>
</feature>
<evidence type="ECO:0000256" key="3">
    <source>
        <dbReference type="ARBA" id="ARBA00022432"/>
    </source>
</evidence>
<protein>
    <recommendedName>
        <fullName evidence="6 10">2,3-bisphosphoglycerate-dependent phosphoglycerate mutase</fullName>
        <shortName evidence="6">BPG-dependent PGAM</shortName>
        <shortName evidence="6">PGAM</shortName>
        <shortName evidence="6">Phosphoglyceromutase</shortName>
        <shortName evidence="6">dPGM</shortName>
        <ecNumber evidence="6 10">5.4.2.11</ecNumber>
    </recommendedName>
</protein>
<evidence type="ECO:0000256" key="9">
    <source>
        <dbReference type="PIRSR" id="PIRSR613078-3"/>
    </source>
</evidence>
<accession>A0A2P5SX28</accession>
<dbReference type="InterPro" id="IPR001345">
    <property type="entry name" value="PG/BPGM_mutase_AS"/>
</dbReference>
<dbReference type="Pfam" id="PF00300">
    <property type="entry name" value="His_Phos_1"/>
    <property type="match status" value="2"/>
</dbReference>
<evidence type="ECO:0000256" key="7">
    <source>
        <dbReference type="PIRSR" id="PIRSR613078-1"/>
    </source>
</evidence>
<keyword evidence="12" id="KW-1185">Reference proteome</keyword>
<feature type="binding site" evidence="6 8">
    <location>
        <begin position="23"/>
        <end position="24"/>
    </location>
    <ligand>
        <name>substrate</name>
    </ligand>
</feature>
<dbReference type="Gene3D" id="3.40.50.1240">
    <property type="entry name" value="Phosphoglycerate mutase-like"/>
    <property type="match status" value="1"/>
</dbReference>
<dbReference type="EC" id="5.4.2.11" evidence="6 10"/>
<comment type="catalytic activity">
    <reaction evidence="1 6 10">
        <text>(2R)-2-phosphoglycerate = (2R)-3-phosphoglycerate</text>
        <dbReference type="Rhea" id="RHEA:15901"/>
        <dbReference type="ChEBI" id="CHEBI:58272"/>
        <dbReference type="ChEBI" id="CHEBI:58289"/>
        <dbReference type="EC" id="5.4.2.11"/>
    </reaction>
</comment>
<evidence type="ECO:0000313" key="11">
    <source>
        <dbReference type="EMBL" id="PPI86886.1"/>
    </source>
</evidence>
<gene>
    <name evidence="6" type="primary">gpmA</name>
    <name evidence="11" type="ORF">CRV10_01365</name>
</gene>
<dbReference type="HAMAP" id="MF_01039">
    <property type="entry name" value="PGAM_GpmA"/>
    <property type="match status" value="1"/>
</dbReference>
<dbReference type="NCBIfam" id="TIGR01258">
    <property type="entry name" value="pgm_1"/>
    <property type="match status" value="1"/>
</dbReference>